<dbReference type="Proteomes" id="UP001521184">
    <property type="component" value="Unassembled WGS sequence"/>
</dbReference>
<evidence type="ECO:0000313" key="2">
    <source>
        <dbReference type="EMBL" id="KAL1637656.1"/>
    </source>
</evidence>
<sequence>MPPPKRRQLATARSTTPSLELPTSVTPVAPCTNKRCHFHRLRCGHVVKTSLTQLPTACATNCMTAPATGDAADTFGAAPFECPVCVARTLCLLWKMDVVNLRRQLPSLAFDAYVQWVRANYVRAWEQRRRVRIAAWMGPEETRRECWQPSMRERALVVWEKGEARAPYAIEEFRRVYERRDVNPDFWNQAYRDNTLDEGGDEAEPGVVYGSVERPGVDFPLDWAA</sequence>
<dbReference type="EMBL" id="JAKEKT020000086">
    <property type="protein sequence ID" value="KAL1637656.1"/>
    <property type="molecule type" value="Genomic_DNA"/>
</dbReference>
<feature type="region of interest" description="Disordered" evidence="1">
    <location>
        <begin position="1"/>
        <end position="20"/>
    </location>
</feature>
<evidence type="ECO:0000313" key="3">
    <source>
        <dbReference type="Proteomes" id="UP001521184"/>
    </source>
</evidence>
<accession>A0ABR3TDL7</accession>
<name>A0ABR3TDL7_9PEZI</name>
<protein>
    <submittedName>
        <fullName evidence="2">Uncharacterized protein</fullName>
    </submittedName>
</protein>
<reference evidence="2 3" key="1">
    <citation type="journal article" date="2023" name="Plant Dis.">
        <title>First Report of Diplodia intermedia Causing Canker and Dieback Diseases on Apple Trees in Canada.</title>
        <authorList>
            <person name="Ellouze W."/>
            <person name="Ilyukhin E."/>
            <person name="Sulman M."/>
            <person name="Ali S."/>
        </authorList>
    </citation>
    <scope>NUCLEOTIDE SEQUENCE [LARGE SCALE GENOMIC DNA]</scope>
    <source>
        <strain evidence="2 3">M45-28</strain>
    </source>
</reference>
<gene>
    <name evidence="2" type="ORF">SLS58_009186</name>
</gene>
<comment type="caution">
    <text evidence="2">The sequence shown here is derived from an EMBL/GenBank/DDBJ whole genome shotgun (WGS) entry which is preliminary data.</text>
</comment>
<organism evidence="2 3">
    <name type="scientific">Diplodia intermedia</name>
    <dbReference type="NCBI Taxonomy" id="856260"/>
    <lineage>
        <taxon>Eukaryota</taxon>
        <taxon>Fungi</taxon>
        <taxon>Dikarya</taxon>
        <taxon>Ascomycota</taxon>
        <taxon>Pezizomycotina</taxon>
        <taxon>Dothideomycetes</taxon>
        <taxon>Dothideomycetes incertae sedis</taxon>
        <taxon>Botryosphaeriales</taxon>
        <taxon>Botryosphaeriaceae</taxon>
        <taxon>Diplodia</taxon>
    </lineage>
</organism>
<feature type="compositionally biased region" description="Polar residues" evidence="1">
    <location>
        <begin position="11"/>
        <end position="20"/>
    </location>
</feature>
<keyword evidence="3" id="KW-1185">Reference proteome</keyword>
<proteinExistence type="predicted"/>
<evidence type="ECO:0000256" key="1">
    <source>
        <dbReference type="SAM" id="MobiDB-lite"/>
    </source>
</evidence>